<dbReference type="GO" id="GO:0003723">
    <property type="term" value="F:RNA binding"/>
    <property type="evidence" value="ECO:0007669"/>
    <property type="project" value="InterPro"/>
</dbReference>
<reference evidence="5" key="1">
    <citation type="submission" date="2022-08" db="EMBL/GenBank/DDBJ databases">
        <authorList>
            <person name="Gutierrez-Valencia J."/>
        </authorList>
    </citation>
    <scope>NUCLEOTIDE SEQUENCE</scope>
</reference>
<dbReference type="Pfam" id="PF01535">
    <property type="entry name" value="PPR"/>
    <property type="match status" value="5"/>
</dbReference>
<dbReference type="InterPro" id="IPR046849">
    <property type="entry name" value="E2_motif"/>
</dbReference>
<dbReference type="GO" id="GO:0010467">
    <property type="term" value="P:gene expression"/>
    <property type="evidence" value="ECO:0007669"/>
    <property type="project" value="UniProtKB-ARBA"/>
</dbReference>
<feature type="domain" description="DYW" evidence="4">
    <location>
        <begin position="704"/>
        <end position="796"/>
    </location>
</feature>
<dbReference type="PANTHER" id="PTHR47926:SF452">
    <property type="entry name" value="PENTATRICOPEPTIDE REPEAT-CONTAINING PROTEIN"/>
    <property type="match status" value="1"/>
</dbReference>
<dbReference type="GO" id="GO:0016071">
    <property type="term" value="P:mRNA metabolic process"/>
    <property type="evidence" value="ECO:0007669"/>
    <property type="project" value="UniProtKB-ARBA"/>
</dbReference>
<keyword evidence="6" id="KW-1185">Reference proteome</keyword>
<evidence type="ECO:0000313" key="5">
    <source>
        <dbReference type="EMBL" id="CAI0427580.1"/>
    </source>
</evidence>
<evidence type="ECO:0000256" key="3">
    <source>
        <dbReference type="PROSITE-ProRule" id="PRU00708"/>
    </source>
</evidence>
<dbReference type="GO" id="GO:0009451">
    <property type="term" value="P:RNA modification"/>
    <property type="evidence" value="ECO:0007669"/>
    <property type="project" value="InterPro"/>
</dbReference>
<dbReference type="EMBL" id="CAMGYJ010000006">
    <property type="protein sequence ID" value="CAI0427580.1"/>
    <property type="molecule type" value="Genomic_DNA"/>
</dbReference>
<sequence length="796" mass="87526">MAAAGAVTTAAASYIPRTRDSFLYFLSRAVTLSQLTQLHAQLLHHGFRSDIATTTKLTNRLFDFSAVHHARSLYFSFPEPDRFLCNVLVKGLASNESPRSAISAFKRLREEKSIDLGPDNFTYAFVIPAAASLGDVKVGLSLHGQVIVGGFGSDLFIGSAFIDFYFKLGRDDMARKVFDELPERDAVLCNTMVSGLGRCSRFEESIGIFRRMVSGDGPKVDCTTVISVLPAAAELQDLRLGMEVHCLAIKFGFYSHVSVLTGLVSLYSKCGDIGSAKLLFGQIGRRDLISCNAMIAGFTCNDDIESSLKLFRELLQTGEKVNPSTIVGLIPVHSPFGHLLLTNCIHGFSIKSGMVSRPSVSTALTTIYSRLNEMDSARRTFDESSDKTLASWNAMISGYAQNGLTEAAVSLFQEMQMSNISPNPVTITSILSACAQLGALSLGQWVHGLIKSNKFDSNIYVSTALIDMYAKCGSIVEARRLFDSIPNKNNVTWNAMISGYGLHGHGQEALKLFHEMVSSGTPLTRITFLSILYACSHSGLVKEGEEIFKSMTRDHGFEPISEHYACVVDILGRAGKLKEALEFIEGIPGDPGTPIWSTLLGACMVHKDTNVARIASEKLFELDPGNMGYYVLMSNIYSSDKNFPGAAFVRQVAKKRKLSKTPGCTLIEIHQKPHVFKAGDWSHPQSRAIYAELERLNGKMKEAGYQAETMASLHDVEEEEKELMVKVHSEKLAIAFGLISTEPGTEIRIFKNLRICLDCHTASKYISKVSQRVIVARDANRFHRFEDGVCSCGDYW</sequence>
<evidence type="ECO:0000256" key="2">
    <source>
        <dbReference type="ARBA" id="ARBA00022737"/>
    </source>
</evidence>
<evidence type="ECO:0000313" key="6">
    <source>
        <dbReference type="Proteomes" id="UP001154282"/>
    </source>
</evidence>
<dbReference type="InterPro" id="IPR046960">
    <property type="entry name" value="PPR_At4g14850-like_plant"/>
</dbReference>
<dbReference type="FunFam" id="1.25.40.10:FF:000344">
    <property type="entry name" value="Pentatricopeptide repeat-containing protein"/>
    <property type="match status" value="1"/>
</dbReference>
<gene>
    <name evidence="5" type="ORF">LITE_LOCUS21260</name>
</gene>
<organism evidence="5 6">
    <name type="scientific">Linum tenue</name>
    <dbReference type="NCBI Taxonomy" id="586396"/>
    <lineage>
        <taxon>Eukaryota</taxon>
        <taxon>Viridiplantae</taxon>
        <taxon>Streptophyta</taxon>
        <taxon>Embryophyta</taxon>
        <taxon>Tracheophyta</taxon>
        <taxon>Spermatophyta</taxon>
        <taxon>Magnoliopsida</taxon>
        <taxon>eudicotyledons</taxon>
        <taxon>Gunneridae</taxon>
        <taxon>Pentapetalae</taxon>
        <taxon>rosids</taxon>
        <taxon>fabids</taxon>
        <taxon>Malpighiales</taxon>
        <taxon>Linaceae</taxon>
        <taxon>Linum</taxon>
    </lineage>
</organism>
<dbReference type="Proteomes" id="UP001154282">
    <property type="component" value="Unassembled WGS sequence"/>
</dbReference>
<comment type="similarity">
    <text evidence="1">Belongs to the PPR family. PCMP-H subfamily.</text>
</comment>
<dbReference type="PANTHER" id="PTHR47926">
    <property type="entry name" value="PENTATRICOPEPTIDE REPEAT-CONTAINING PROTEIN"/>
    <property type="match status" value="1"/>
</dbReference>
<dbReference type="InterPro" id="IPR011990">
    <property type="entry name" value="TPR-like_helical_dom_sf"/>
</dbReference>
<comment type="caution">
    <text evidence="5">The sequence shown here is derived from an EMBL/GenBank/DDBJ whole genome shotgun (WGS) entry which is preliminary data.</text>
</comment>
<feature type="repeat" description="PPR" evidence="3">
    <location>
        <begin position="185"/>
        <end position="219"/>
    </location>
</feature>
<evidence type="ECO:0000256" key="1">
    <source>
        <dbReference type="ARBA" id="ARBA00006643"/>
    </source>
</evidence>
<proteinExistence type="inferred from homology"/>
<dbReference type="Pfam" id="PF14432">
    <property type="entry name" value="DYW_deaminase"/>
    <property type="match status" value="1"/>
</dbReference>
<keyword evidence="2" id="KW-0677">Repeat</keyword>
<dbReference type="InterPro" id="IPR032867">
    <property type="entry name" value="DYW_dom"/>
</dbReference>
<dbReference type="Gene3D" id="1.25.40.10">
    <property type="entry name" value="Tetratricopeptide repeat domain"/>
    <property type="match status" value="4"/>
</dbReference>
<dbReference type="InterPro" id="IPR046848">
    <property type="entry name" value="E_motif"/>
</dbReference>
<dbReference type="InterPro" id="IPR002885">
    <property type="entry name" value="PPR_rpt"/>
</dbReference>
<protein>
    <recommendedName>
        <fullName evidence="4">DYW domain-containing protein</fullName>
    </recommendedName>
</protein>
<feature type="repeat" description="PPR" evidence="3">
    <location>
        <begin position="388"/>
        <end position="422"/>
    </location>
</feature>
<feature type="repeat" description="PPR" evidence="3">
    <location>
        <begin position="489"/>
        <end position="523"/>
    </location>
</feature>
<dbReference type="AlphaFoldDB" id="A0AAV0KZC8"/>
<feature type="repeat" description="PPR" evidence="3">
    <location>
        <begin position="524"/>
        <end position="559"/>
    </location>
</feature>
<dbReference type="GO" id="GO:0008270">
    <property type="term" value="F:zinc ion binding"/>
    <property type="evidence" value="ECO:0007669"/>
    <property type="project" value="InterPro"/>
</dbReference>
<dbReference type="FunFam" id="1.25.40.10:FF:000463">
    <property type="entry name" value="Pentatricopeptide repeat-containing protein"/>
    <property type="match status" value="1"/>
</dbReference>
<dbReference type="Pfam" id="PF13041">
    <property type="entry name" value="PPR_2"/>
    <property type="match status" value="2"/>
</dbReference>
<dbReference type="FunFam" id="1.25.40.10:FF:000364">
    <property type="entry name" value="Pentatricopeptide repeat (PPR-like) superfamily protein"/>
    <property type="match status" value="1"/>
</dbReference>
<dbReference type="FunFam" id="1.25.40.10:FF:001104">
    <property type="entry name" value="Uncharacterized protein"/>
    <property type="match status" value="1"/>
</dbReference>
<accession>A0AAV0KZC8</accession>
<dbReference type="NCBIfam" id="TIGR00756">
    <property type="entry name" value="PPR"/>
    <property type="match status" value="5"/>
</dbReference>
<dbReference type="PROSITE" id="PS51375">
    <property type="entry name" value="PPR"/>
    <property type="match status" value="5"/>
</dbReference>
<feature type="repeat" description="PPR" evidence="3">
    <location>
        <begin position="287"/>
        <end position="321"/>
    </location>
</feature>
<name>A0AAV0KZC8_9ROSI</name>
<dbReference type="Pfam" id="PF20430">
    <property type="entry name" value="Eplus_motif"/>
    <property type="match status" value="1"/>
</dbReference>
<evidence type="ECO:0000259" key="4">
    <source>
        <dbReference type="Pfam" id="PF14432"/>
    </source>
</evidence>
<dbReference type="Pfam" id="PF20431">
    <property type="entry name" value="E_motif"/>
    <property type="match status" value="1"/>
</dbReference>